<dbReference type="EMBL" id="KN818405">
    <property type="protein sequence ID" value="KIL56695.1"/>
    <property type="molecule type" value="Genomic_DNA"/>
</dbReference>
<dbReference type="OrthoDB" id="10469135at2759"/>
<dbReference type="AlphaFoldDB" id="A0A0C2S219"/>
<sequence length="64" mass="7243">MFPGPNVAPTEFGGTVSYSTYVVTLYIQLRWRPPNPYQSIHCMRSVARIVRYNVAYLCGSSVDL</sequence>
<reference evidence="1 2" key="1">
    <citation type="submission" date="2014-04" db="EMBL/GenBank/DDBJ databases">
        <title>Evolutionary Origins and Diversification of the Mycorrhizal Mutualists.</title>
        <authorList>
            <consortium name="DOE Joint Genome Institute"/>
            <consortium name="Mycorrhizal Genomics Consortium"/>
            <person name="Kohler A."/>
            <person name="Kuo A."/>
            <person name="Nagy L.G."/>
            <person name="Floudas D."/>
            <person name="Copeland A."/>
            <person name="Barry K.W."/>
            <person name="Cichocki N."/>
            <person name="Veneault-Fourrey C."/>
            <person name="LaButti K."/>
            <person name="Lindquist E.A."/>
            <person name="Lipzen A."/>
            <person name="Lundell T."/>
            <person name="Morin E."/>
            <person name="Murat C."/>
            <person name="Riley R."/>
            <person name="Ohm R."/>
            <person name="Sun H."/>
            <person name="Tunlid A."/>
            <person name="Henrissat B."/>
            <person name="Grigoriev I.V."/>
            <person name="Hibbett D.S."/>
            <person name="Martin F."/>
        </authorList>
    </citation>
    <scope>NUCLEOTIDE SEQUENCE [LARGE SCALE GENOMIC DNA]</scope>
    <source>
        <strain evidence="1 2">Koide BX008</strain>
    </source>
</reference>
<evidence type="ECO:0000313" key="1">
    <source>
        <dbReference type="EMBL" id="KIL56695.1"/>
    </source>
</evidence>
<accession>A0A0C2S219</accession>
<organism evidence="1 2">
    <name type="scientific">Amanita muscaria (strain Koide BX008)</name>
    <dbReference type="NCBI Taxonomy" id="946122"/>
    <lineage>
        <taxon>Eukaryota</taxon>
        <taxon>Fungi</taxon>
        <taxon>Dikarya</taxon>
        <taxon>Basidiomycota</taxon>
        <taxon>Agaricomycotina</taxon>
        <taxon>Agaricomycetes</taxon>
        <taxon>Agaricomycetidae</taxon>
        <taxon>Agaricales</taxon>
        <taxon>Pluteineae</taxon>
        <taxon>Amanitaceae</taxon>
        <taxon>Amanita</taxon>
    </lineage>
</organism>
<protein>
    <submittedName>
        <fullName evidence="1">Uncharacterized protein</fullName>
    </submittedName>
</protein>
<feature type="non-terminal residue" evidence="1">
    <location>
        <position position="64"/>
    </location>
</feature>
<dbReference type="InParanoid" id="A0A0C2S219"/>
<dbReference type="Proteomes" id="UP000054549">
    <property type="component" value="Unassembled WGS sequence"/>
</dbReference>
<proteinExistence type="predicted"/>
<evidence type="ECO:0000313" key="2">
    <source>
        <dbReference type="Proteomes" id="UP000054549"/>
    </source>
</evidence>
<gene>
    <name evidence="1" type="ORF">M378DRAFT_172500</name>
</gene>
<keyword evidence="2" id="KW-1185">Reference proteome</keyword>
<name>A0A0C2S219_AMAMK</name>
<dbReference type="HOGENOM" id="CLU_2984374_0_0_1"/>